<accession>A0A8H7UM91</accession>
<feature type="compositionally biased region" description="Basic and acidic residues" evidence="3">
    <location>
        <begin position="1"/>
        <end position="14"/>
    </location>
</feature>
<evidence type="ECO:0000313" key="5">
    <source>
        <dbReference type="EMBL" id="KAG2188390.1"/>
    </source>
</evidence>
<dbReference type="Pfam" id="PF01878">
    <property type="entry name" value="EVE"/>
    <property type="match status" value="1"/>
</dbReference>
<feature type="region of interest" description="Disordered" evidence="3">
    <location>
        <begin position="1"/>
        <end position="114"/>
    </location>
</feature>
<feature type="region of interest" description="Disordered" evidence="3">
    <location>
        <begin position="318"/>
        <end position="339"/>
    </location>
</feature>
<sequence length="339" mass="39141">MAPTLRNRETKDETAAESASHKANAIVKSKRAPESKVPKSRKKVKKEESKDSTETKENEEGENETKSKVPKPRKNVKTEKSEDSTETKENEEVENETKSKRKTKTKASVKQEALPDAPVKKNDKEYQHWLMKAEPDSRVVKDKDVKFSIDDLEAMPERYSKISLPLQRNFEARNMMRDRMKVGHKVLFYHSNCKQPGVAGIAEIVKEGYVDCKYCEVRYDTAFDPKHPYFDPKSDEANPKWYMVCDRIPLKYKLYHLTYSIMPKVDVKFVRKLNRLIPLKELQSYKGLSDMVLIKRGRLSVQPVTKEEYDFILSAENKDDDQDNDIGCIPSLDGKDNGP</sequence>
<organism evidence="5 6">
    <name type="scientific">Umbelopsis vinacea</name>
    <dbReference type="NCBI Taxonomy" id="44442"/>
    <lineage>
        <taxon>Eukaryota</taxon>
        <taxon>Fungi</taxon>
        <taxon>Fungi incertae sedis</taxon>
        <taxon>Mucoromycota</taxon>
        <taxon>Mucoromycotina</taxon>
        <taxon>Umbelopsidomycetes</taxon>
        <taxon>Umbelopsidales</taxon>
        <taxon>Umbelopsidaceae</taxon>
        <taxon>Umbelopsis</taxon>
    </lineage>
</organism>
<feature type="compositionally biased region" description="Basic and acidic residues" evidence="3">
    <location>
        <begin position="45"/>
        <end position="67"/>
    </location>
</feature>
<dbReference type="GO" id="GO:0005634">
    <property type="term" value="C:nucleus"/>
    <property type="evidence" value="ECO:0007669"/>
    <property type="project" value="UniProtKB-SubCell"/>
</dbReference>
<evidence type="ECO:0000256" key="2">
    <source>
        <dbReference type="ARBA" id="ARBA00023242"/>
    </source>
</evidence>
<keyword evidence="2" id="KW-0539">Nucleus</keyword>
<dbReference type="OrthoDB" id="41445at2759"/>
<proteinExistence type="predicted"/>
<dbReference type="Proteomes" id="UP000612746">
    <property type="component" value="Unassembled WGS sequence"/>
</dbReference>
<comment type="caution">
    <text evidence="5">The sequence shown here is derived from an EMBL/GenBank/DDBJ whole genome shotgun (WGS) entry which is preliminary data.</text>
</comment>
<evidence type="ECO:0000313" key="6">
    <source>
        <dbReference type="Proteomes" id="UP000612746"/>
    </source>
</evidence>
<dbReference type="SUPFAM" id="SSF88697">
    <property type="entry name" value="PUA domain-like"/>
    <property type="match status" value="1"/>
</dbReference>
<dbReference type="PANTHER" id="PTHR14087">
    <property type="entry name" value="THYMOCYTE NUCLEAR PROTEIN 1"/>
    <property type="match status" value="1"/>
</dbReference>
<dbReference type="InterPro" id="IPR052181">
    <property type="entry name" value="5hmC_binding"/>
</dbReference>
<dbReference type="InterPro" id="IPR047197">
    <property type="entry name" value="THYN1-like_EVE"/>
</dbReference>
<dbReference type="InterPro" id="IPR015947">
    <property type="entry name" value="PUA-like_sf"/>
</dbReference>
<evidence type="ECO:0000256" key="1">
    <source>
        <dbReference type="ARBA" id="ARBA00004123"/>
    </source>
</evidence>
<name>A0A8H7UM91_9FUNG</name>
<feature type="compositionally biased region" description="Basic and acidic residues" evidence="3">
    <location>
        <begin position="76"/>
        <end position="98"/>
    </location>
</feature>
<reference evidence="5" key="1">
    <citation type="submission" date="2020-12" db="EMBL/GenBank/DDBJ databases">
        <title>Metabolic potential, ecology and presence of endohyphal bacteria is reflected in genomic diversity of Mucoromycotina.</title>
        <authorList>
            <person name="Muszewska A."/>
            <person name="Okrasinska A."/>
            <person name="Steczkiewicz K."/>
            <person name="Drgas O."/>
            <person name="Orlowska M."/>
            <person name="Perlinska-Lenart U."/>
            <person name="Aleksandrzak-Piekarczyk T."/>
            <person name="Szatraj K."/>
            <person name="Zielenkiewicz U."/>
            <person name="Pilsyk S."/>
            <person name="Malc E."/>
            <person name="Mieczkowski P."/>
            <person name="Kruszewska J.S."/>
            <person name="Biernat P."/>
            <person name="Pawlowska J."/>
        </authorList>
    </citation>
    <scope>NUCLEOTIDE SEQUENCE</scope>
    <source>
        <strain evidence="5">WA0000051536</strain>
    </source>
</reference>
<feature type="domain" description="EVE" evidence="4">
    <location>
        <begin position="127"/>
        <end position="314"/>
    </location>
</feature>
<evidence type="ECO:0000259" key="4">
    <source>
        <dbReference type="Pfam" id="PF01878"/>
    </source>
</evidence>
<comment type="subcellular location">
    <subcellularLocation>
        <location evidence="1">Nucleus</location>
    </subcellularLocation>
</comment>
<dbReference type="Gene3D" id="3.10.590.10">
    <property type="entry name" value="ph1033 like domains"/>
    <property type="match status" value="2"/>
</dbReference>
<dbReference type="CDD" id="cd21133">
    <property type="entry name" value="EVE"/>
    <property type="match status" value="1"/>
</dbReference>
<evidence type="ECO:0000256" key="3">
    <source>
        <dbReference type="SAM" id="MobiDB-lite"/>
    </source>
</evidence>
<dbReference type="AlphaFoldDB" id="A0A8H7UM91"/>
<dbReference type="InterPro" id="IPR002740">
    <property type="entry name" value="EVE_domain"/>
</dbReference>
<keyword evidence="6" id="KW-1185">Reference proteome</keyword>
<dbReference type="EMBL" id="JAEPRA010000002">
    <property type="protein sequence ID" value="KAG2188390.1"/>
    <property type="molecule type" value="Genomic_DNA"/>
</dbReference>
<protein>
    <recommendedName>
        <fullName evidence="4">EVE domain-containing protein</fullName>
    </recommendedName>
</protein>
<dbReference type="PANTHER" id="PTHR14087:SF7">
    <property type="entry name" value="THYMOCYTE NUCLEAR PROTEIN 1"/>
    <property type="match status" value="1"/>
</dbReference>
<gene>
    <name evidence="5" type="ORF">INT44_001143</name>
</gene>